<keyword evidence="1" id="KW-0472">Membrane</keyword>
<feature type="transmembrane region" description="Helical" evidence="1">
    <location>
        <begin position="12"/>
        <end position="37"/>
    </location>
</feature>
<evidence type="ECO:0000313" key="2">
    <source>
        <dbReference type="EMBL" id="SQC42074.1"/>
    </source>
</evidence>
<dbReference type="AlphaFoldDB" id="A0A2X3F463"/>
<proteinExistence type="predicted"/>
<reference evidence="2 3" key="1">
    <citation type="submission" date="2018-06" db="EMBL/GenBank/DDBJ databases">
        <authorList>
            <consortium name="Pathogen Informatics"/>
            <person name="Doyle S."/>
        </authorList>
    </citation>
    <scope>NUCLEOTIDE SEQUENCE [LARGE SCALE GENOMIC DNA]</scope>
    <source>
        <strain evidence="2 3">NCTC9128</strain>
    </source>
</reference>
<protein>
    <submittedName>
        <fullName evidence="2">Putative permease of the major facilitator superfamily</fullName>
    </submittedName>
</protein>
<organism evidence="2 3">
    <name type="scientific">Klebsiella pneumoniae</name>
    <dbReference type="NCBI Taxonomy" id="573"/>
    <lineage>
        <taxon>Bacteria</taxon>
        <taxon>Pseudomonadati</taxon>
        <taxon>Pseudomonadota</taxon>
        <taxon>Gammaproteobacteria</taxon>
        <taxon>Enterobacterales</taxon>
        <taxon>Enterobacteriaceae</taxon>
        <taxon>Klebsiella/Raoultella group</taxon>
        <taxon>Klebsiella</taxon>
        <taxon>Klebsiella pneumoniae complex</taxon>
    </lineage>
</organism>
<gene>
    <name evidence="2" type="ORF">NCTC9128_07502</name>
</gene>
<dbReference type="EMBL" id="UAWN01000017">
    <property type="protein sequence ID" value="SQC42074.1"/>
    <property type="molecule type" value="Genomic_DNA"/>
</dbReference>
<name>A0A2X3F463_KLEPN</name>
<evidence type="ECO:0000256" key="1">
    <source>
        <dbReference type="SAM" id="Phobius"/>
    </source>
</evidence>
<keyword evidence="1" id="KW-0812">Transmembrane</keyword>
<keyword evidence="1" id="KW-1133">Transmembrane helix</keyword>
<accession>A0A2X3F463</accession>
<dbReference type="Proteomes" id="UP000251088">
    <property type="component" value="Unassembled WGS sequence"/>
</dbReference>
<evidence type="ECO:0000313" key="3">
    <source>
        <dbReference type="Proteomes" id="UP000251088"/>
    </source>
</evidence>
<sequence>MSLGSVLGSKLYVLAGWNGVVTLAVITGALALAIRLLENARILAAERSAS</sequence>